<feature type="region of interest" description="Disordered" evidence="7">
    <location>
        <begin position="1"/>
        <end position="21"/>
    </location>
</feature>
<feature type="transmembrane region" description="Helical" evidence="8">
    <location>
        <begin position="71"/>
        <end position="92"/>
    </location>
</feature>
<dbReference type="EMBL" id="CP129682">
    <property type="protein sequence ID" value="XDS49412.1"/>
    <property type="molecule type" value="Genomic_DNA"/>
</dbReference>
<gene>
    <name evidence="12" type="ORF">QN062_09710</name>
    <name evidence="11" type="ORF">QN216_03920</name>
    <name evidence="10" type="ORF">QN217_06525</name>
</gene>
<feature type="transmembrane region" description="Helical" evidence="8">
    <location>
        <begin position="169"/>
        <end position="191"/>
    </location>
</feature>
<evidence type="ECO:0000313" key="12">
    <source>
        <dbReference type="EMBL" id="XDS50631.1"/>
    </source>
</evidence>
<dbReference type="PROSITE" id="PS00217">
    <property type="entry name" value="SUGAR_TRANSPORT_2"/>
    <property type="match status" value="1"/>
</dbReference>
<evidence type="ECO:0000256" key="1">
    <source>
        <dbReference type="ARBA" id="ARBA00004651"/>
    </source>
</evidence>
<dbReference type="Pfam" id="PF07690">
    <property type="entry name" value="MFS_1"/>
    <property type="match status" value="1"/>
</dbReference>
<evidence type="ECO:0000256" key="2">
    <source>
        <dbReference type="ARBA" id="ARBA00022448"/>
    </source>
</evidence>
<dbReference type="Pfam" id="PF00083">
    <property type="entry name" value="Sugar_tr"/>
    <property type="match status" value="1"/>
</dbReference>
<feature type="transmembrane region" description="Helical" evidence="8">
    <location>
        <begin position="346"/>
        <end position="371"/>
    </location>
</feature>
<dbReference type="SUPFAM" id="SSF103473">
    <property type="entry name" value="MFS general substrate transporter"/>
    <property type="match status" value="1"/>
</dbReference>
<feature type="transmembrane region" description="Helical" evidence="8">
    <location>
        <begin position="294"/>
        <end position="314"/>
    </location>
</feature>
<evidence type="ECO:0000256" key="6">
    <source>
        <dbReference type="ARBA" id="ARBA00023136"/>
    </source>
</evidence>
<dbReference type="GO" id="GO:0005886">
    <property type="term" value="C:plasma membrane"/>
    <property type="evidence" value="ECO:0007669"/>
    <property type="project" value="UniProtKB-SubCell"/>
</dbReference>
<dbReference type="Gene3D" id="1.20.1250.20">
    <property type="entry name" value="MFS general substrate transporter like domains"/>
    <property type="match status" value="2"/>
</dbReference>
<dbReference type="EMBL" id="CP129683">
    <property type="protein sequence ID" value="XDS50631.1"/>
    <property type="molecule type" value="Genomic_DNA"/>
</dbReference>
<dbReference type="InterPro" id="IPR005828">
    <property type="entry name" value="MFS_sugar_transport-like"/>
</dbReference>
<evidence type="ECO:0000259" key="9">
    <source>
        <dbReference type="PROSITE" id="PS50850"/>
    </source>
</evidence>
<feature type="transmembrane region" description="Helical" evidence="8">
    <location>
        <begin position="128"/>
        <end position="148"/>
    </location>
</feature>
<feature type="transmembrane region" description="Helical" evidence="8">
    <location>
        <begin position="391"/>
        <end position="409"/>
    </location>
</feature>
<accession>A0AB39UKC4</accession>
<feature type="transmembrane region" description="Helical" evidence="8">
    <location>
        <begin position="104"/>
        <end position="122"/>
    </location>
</feature>
<keyword evidence="2" id="KW-0813">Transport</keyword>
<keyword evidence="3" id="KW-1003">Cell membrane</keyword>
<name>A0AB39UKC4_9BIFI</name>
<evidence type="ECO:0000256" key="7">
    <source>
        <dbReference type="SAM" id="MobiDB-lite"/>
    </source>
</evidence>
<dbReference type="InterPro" id="IPR020846">
    <property type="entry name" value="MFS_dom"/>
</dbReference>
<dbReference type="PANTHER" id="PTHR43045:SF4">
    <property type="entry name" value="TRANSPORTER YDFJ-RELATED"/>
    <property type="match status" value="1"/>
</dbReference>
<feature type="transmembrane region" description="Helical" evidence="8">
    <location>
        <begin position="415"/>
        <end position="436"/>
    </location>
</feature>
<feature type="domain" description="Major facilitator superfamily (MFS) profile" evidence="9">
    <location>
        <begin position="31"/>
        <end position="440"/>
    </location>
</feature>
<evidence type="ECO:0000313" key="11">
    <source>
        <dbReference type="EMBL" id="XDS49412.1"/>
    </source>
</evidence>
<dbReference type="PANTHER" id="PTHR43045">
    <property type="entry name" value="SHIKIMATE TRANSPORTER"/>
    <property type="match status" value="1"/>
</dbReference>
<keyword evidence="4 8" id="KW-0812">Transmembrane</keyword>
<dbReference type="EMBL" id="CP129675">
    <property type="protein sequence ID" value="XDS45805.1"/>
    <property type="molecule type" value="Genomic_DNA"/>
</dbReference>
<proteinExistence type="predicted"/>
<dbReference type="InterPro" id="IPR036259">
    <property type="entry name" value="MFS_trans_sf"/>
</dbReference>
<evidence type="ECO:0000256" key="8">
    <source>
        <dbReference type="SAM" id="Phobius"/>
    </source>
</evidence>
<dbReference type="KEGG" id="bfk:QN062_09710"/>
<dbReference type="InterPro" id="IPR005829">
    <property type="entry name" value="Sugar_transporter_CS"/>
</dbReference>
<evidence type="ECO:0000256" key="4">
    <source>
        <dbReference type="ARBA" id="ARBA00022692"/>
    </source>
</evidence>
<comment type="subcellular location">
    <subcellularLocation>
        <location evidence="1">Cell membrane</location>
        <topology evidence="1">Multi-pass membrane protein</topology>
    </subcellularLocation>
</comment>
<dbReference type="PROSITE" id="PS50850">
    <property type="entry name" value="MFS"/>
    <property type="match status" value="1"/>
</dbReference>
<dbReference type="InterPro" id="IPR011701">
    <property type="entry name" value="MFS"/>
</dbReference>
<sequence length="511" mass="54354">MNGYGTQSNPLEGSDAPTDKEREYEANLRRATLATSAGSALEYYDFALYGLASALIFGKLFFPALPSSLALIASFATFGVGFLARPLGALVFGSIGDRLGRKQVLITTILLMGGSTTLIGLLPTGEQIGMWAPILLVLLRLIQGFGAGAEQAGSTTLMAEYAPVRSRGFISALPFVGIYLGTLLSSGVVALVSLAPDSVLMSWLWRVPFLVSIMLIVLSVWIRERLAESPTFETLKSEDNVSEHPLKELLADSKGMVLKGIGLRMAENGGSYLFQTLAVSFAVTYGLTKTWGSLAVAVASVVALFTVPWAGHLSDIYGRRIVYRIGAAVVVLVSFPGWYLLTKGSIAAAMVIITIAISFGVCIMLGSQCAFMPELFGSRRRYIGVAVSREVSAVLAGGIAPILGSWLLYVTHESWIAPAVYVAVLGLITFVTTFFVPETKGRDLSAVEDAGQTSKASPSNESIAFTNIAVKKTSMAEESRTAILGTIENPIPAITTAEHTDIKNAAKEQIA</sequence>
<keyword evidence="5 8" id="KW-1133">Transmembrane helix</keyword>
<reference evidence="11" key="1">
    <citation type="submission" date="2023-07" db="EMBL/GenBank/DDBJ databases">
        <title>Bifidobacterium aquikefiriaerophilum sp. nov. and Bifidobacterium eccum sp. nov., isolated from water kefir.</title>
        <authorList>
            <person name="Breselge S."/>
            <person name="Bellassi P."/>
            <person name="Barcenilla C."/>
            <person name="Alvarez-Ordonez A."/>
            <person name="Morelli L."/>
            <person name="Cotter P.D."/>
        </authorList>
    </citation>
    <scope>NUCLEOTIDE SEQUENCE</scope>
    <source>
        <strain evidence="12">WK012_4_13</strain>
        <strain evidence="11">WK013_4_14</strain>
        <strain evidence="10">WK048_4_13</strain>
    </source>
</reference>
<dbReference type="RefSeq" id="WP_369341595.1">
    <property type="nucleotide sequence ID" value="NZ_CP129675.1"/>
</dbReference>
<organism evidence="11">
    <name type="scientific">Bifidobacterium fermentum</name>
    <dbReference type="NCBI Taxonomy" id="3059035"/>
    <lineage>
        <taxon>Bacteria</taxon>
        <taxon>Bacillati</taxon>
        <taxon>Actinomycetota</taxon>
        <taxon>Actinomycetes</taxon>
        <taxon>Bifidobacteriales</taxon>
        <taxon>Bifidobacteriaceae</taxon>
        <taxon>Bifidobacterium</taxon>
    </lineage>
</organism>
<evidence type="ECO:0000256" key="5">
    <source>
        <dbReference type="ARBA" id="ARBA00022989"/>
    </source>
</evidence>
<feature type="compositionally biased region" description="Polar residues" evidence="7">
    <location>
        <begin position="1"/>
        <end position="11"/>
    </location>
</feature>
<feature type="transmembrane region" description="Helical" evidence="8">
    <location>
        <begin position="321"/>
        <end position="340"/>
    </location>
</feature>
<keyword evidence="6 8" id="KW-0472">Membrane</keyword>
<dbReference type="CDD" id="cd17369">
    <property type="entry name" value="MFS_ShiA_like"/>
    <property type="match status" value="1"/>
</dbReference>
<dbReference type="AlphaFoldDB" id="A0AB39UKC4"/>
<protein>
    <submittedName>
        <fullName evidence="11">MFS transporter</fullName>
    </submittedName>
</protein>
<evidence type="ECO:0000256" key="3">
    <source>
        <dbReference type="ARBA" id="ARBA00022475"/>
    </source>
</evidence>
<feature type="transmembrane region" description="Helical" evidence="8">
    <location>
        <begin position="269"/>
        <end position="288"/>
    </location>
</feature>
<feature type="transmembrane region" description="Helical" evidence="8">
    <location>
        <begin position="203"/>
        <end position="222"/>
    </location>
</feature>
<evidence type="ECO:0000313" key="10">
    <source>
        <dbReference type="EMBL" id="XDS45805.1"/>
    </source>
</evidence>
<dbReference type="GO" id="GO:0022857">
    <property type="term" value="F:transmembrane transporter activity"/>
    <property type="evidence" value="ECO:0007669"/>
    <property type="project" value="InterPro"/>
</dbReference>
<feature type="transmembrane region" description="Helical" evidence="8">
    <location>
        <begin position="46"/>
        <end position="65"/>
    </location>
</feature>